<dbReference type="Gene3D" id="3.30.950.10">
    <property type="entry name" value="Methyltransferase, Cobalt-precorrin-4 Transmethylase, Domain 2"/>
    <property type="match status" value="1"/>
</dbReference>
<dbReference type="EMBL" id="MFCV01000043">
    <property type="protein sequence ID" value="OGE31148.1"/>
    <property type="molecule type" value="Genomic_DNA"/>
</dbReference>
<dbReference type="GO" id="GO:0005737">
    <property type="term" value="C:cytoplasm"/>
    <property type="evidence" value="ECO:0007669"/>
    <property type="project" value="UniProtKB-SubCell"/>
</dbReference>
<keyword evidence="3 6" id="KW-0489">Methyltransferase</keyword>
<evidence type="ECO:0000313" key="8">
    <source>
        <dbReference type="EMBL" id="OGE31148.1"/>
    </source>
</evidence>
<dbReference type="InterPro" id="IPR018063">
    <property type="entry name" value="SAM_MeTrfase_RsmI_CS"/>
</dbReference>
<comment type="catalytic activity">
    <reaction evidence="6">
        <text>cytidine(1402) in 16S rRNA + S-adenosyl-L-methionine = 2'-O-methylcytidine(1402) in 16S rRNA + S-adenosyl-L-homocysteine + H(+)</text>
        <dbReference type="Rhea" id="RHEA:42924"/>
        <dbReference type="Rhea" id="RHEA-COMP:10285"/>
        <dbReference type="Rhea" id="RHEA-COMP:10286"/>
        <dbReference type="ChEBI" id="CHEBI:15378"/>
        <dbReference type="ChEBI" id="CHEBI:57856"/>
        <dbReference type="ChEBI" id="CHEBI:59789"/>
        <dbReference type="ChEBI" id="CHEBI:74495"/>
        <dbReference type="ChEBI" id="CHEBI:82748"/>
        <dbReference type="EC" id="2.1.1.198"/>
    </reaction>
</comment>
<dbReference type="STRING" id="1797768.A3C59_04040"/>
<dbReference type="InterPro" id="IPR000878">
    <property type="entry name" value="4pyrrol_Mease"/>
</dbReference>
<comment type="caution">
    <text evidence="8">The sequence shown here is derived from an EMBL/GenBank/DDBJ whole genome shotgun (WGS) entry which is preliminary data.</text>
</comment>
<dbReference type="PROSITE" id="PS01296">
    <property type="entry name" value="RSMI"/>
    <property type="match status" value="1"/>
</dbReference>
<keyword evidence="4 6" id="KW-0808">Transferase</keyword>
<dbReference type="PANTHER" id="PTHR46111:SF1">
    <property type="entry name" value="RIBOSOMAL RNA SMALL SUBUNIT METHYLTRANSFERASE I"/>
    <property type="match status" value="1"/>
</dbReference>
<evidence type="ECO:0000256" key="3">
    <source>
        <dbReference type="ARBA" id="ARBA00022603"/>
    </source>
</evidence>
<dbReference type="EC" id="2.1.1.198" evidence="6"/>
<evidence type="ECO:0000259" key="7">
    <source>
        <dbReference type="Pfam" id="PF00590"/>
    </source>
</evidence>
<dbReference type="InterPro" id="IPR008189">
    <property type="entry name" value="rRNA_ssu_MeTfrase_I"/>
</dbReference>
<feature type="domain" description="Tetrapyrrole methylase" evidence="7">
    <location>
        <begin position="1"/>
        <end position="199"/>
    </location>
</feature>
<organism evidence="8 9">
    <name type="scientific">Candidatus Daviesbacteria bacterium RIFCSPHIGHO2_02_FULL_36_13</name>
    <dbReference type="NCBI Taxonomy" id="1797768"/>
    <lineage>
        <taxon>Bacteria</taxon>
        <taxon>Candidatus Daviesiibacteriota</taxon>
    </lineage>
</organism>
<comment type="function">
    <text evidence="6">Catalyzes the 2'-O-methylation of the ribose of cytidine 1402 (C1402) in 16S rRNA.</text>
</comment>
<evidence type="ECO:0000256" key="1">
    <source>
        <dbReference type="ARBA" id="ARBA00022490"/>
    </source>
</evidence>
<protein>
    <recommendedName>
        <fullName evidence="6">Ribosomal RNA small subunit methyltransferase I</fullName>
        <ecNumber evidence="6">2.1.1.198</ecNumber>
    </recommendedName>
    <alternativeName>
        <fullName evidence="6">16S rRNA 2'-O-ribose C1402 methyltransferase</fullName>
    </alternativeName>
    <alternativeName>
        <fullName evidence="6">rRNA (cytidine-2'-O-)-methyltransferase RsmI</fullName>
    </alternativeName>
</protein>
<dbReference type="Pfam" id="PF00590">
    <property type="entry name" value="TP_methylase"/>
    <property type="match status" value="1"/>
</dbReference>
<keyword evidence="1 6" id="KW-0963">Cytoplasm</keyword>
<dbReference type="Proteomes" id="UP000176902">
    <property type="component" value="Unassembled WGS sequence"/>
</dbReference>
<dbReference type="GO" id="GO:0070677">
    <property type="term" value="F:rRNA (cytosine-2'-O-)-methyltransferase activity"/>
    <property type="evidence" value="ECO:0007669"/>
    <property type="project" value="UniProtKB-UniRule"/>
</dbReference>
<evidence type="ECO:0000256" key="4">
    <source>
        <dbReference type="ARBA" id="ARBA00022679"/>
    </source>
</evidence>
<accession>A0A1F5JRA4</accession>
<dbReference type="PANTHER" id="PTHR46111">
    <property type="entry name" value="RIBOSOMAL RNA SMALL SUBUNIT METHYLTRANSFERASE I"/>
    <property type="match status" value="1"/>
</dbReference>
<name>A0A1F5JRA4_9BACT</name>
<dbReference type="PIRSF" id="PIRSF005917">
    <property type="entry name" value="MTase_YraL"/>
    <property type="match status" value="1"/>
</dbReference>
<reference evidence="8 9" key="1">
    <citation type="journal article" date="2016" name="Nat. Commun.">
        <title>Thousands of microbial genomes shed light on interconnected biogeochemical processes in an aquifer system.</title>
        <authorList>
            <person name="Anantharaman K."/>
            <person name="Brown C.T."/>
            <person name="Hug L.A."/>
            <person name="Sharon I."/>
            <person name="Castelle C.J."/>
            <person name="Probst A.J."/>
            <person name="Thomas B.C."/>
            <person name="Singh A."/>
            <person name="Wilkins M.J."/>
            <person name="Karaoz U."/>
            <person name="Brodie E.L."/>
            <person name="Williams K.H."/>
            <person name="Hubbard S.S."/>
            <person name="Banfield J.F."/>
        </authorList>
    </citation>
    <scope>NUCLEOTIDE SEQUENCE [LARGE SCALE GENOMIC DNA]</scope>
</reference>
<evidence type="ECO:0000256" key="6">
    <source>
        <dbReference type="HAMAP-Rule" id="MF_01877"/>
    </source>
</evidence>
<sequence>MLYIVATPIGNLGDITLRALDILRSVDSIICEDSRHASILLNHYQIKKPLLVLNDHNEFHAFPSLIQRLKDGENMALISDAGTPLVSDPGFKLVRECITSEIEVDSLPGPSSVITALTLSGLPPDKFMFVGYPPEKSGHRAKWIENLKTIDATIISFVAPHKLLKTLEEMKEILGDIEVVLAKELTKIHQNVESKKISEWLEQLKSPKGEYILLLRLP</sequence>
<evidence type="ECO:0000256" key="5">
    <source>
        <dbReference type="ARBA" id="ARBA00022691"/>
    </source>
</evidence>
<dbReference type="HAMAP" id="MF_01877">
    <property type="entry name" value="16SrRNA_methyltr_I"/>
    <property type="match status" value="1"/>
</dbReference>
<dbReference type="FunFam" id="3.40.1010.10:FF:000007">
    <property type="entry name" value="Ribosomal RNA small subunit methyltransferase I"/>
    <property type="match status" value="1"/>
</dbReference>
<dbReference type="Gene3D" id="3.40.1010.10">
    <property type="entry name" value="Cobalt-precorrin-4 Transmethylase, Domain 1"/>
    <property type="match status" value="1"/>
</dbReference>
<evidence type="ECO:0000256" key="2">
    <source>
        <dbReference type="ARBA" id="ARBA00022552"/>
    </source>
</evidence>
<dbReference type="CDD" id="cd11648">
    <property type="entry name" value="RsmI"/>
    <property type="match status" value="1"/>
</dbReference>
<keyword evidence="2 6" id="KW-0698">rRNA processing</keyword>
<comment type="similarity">
    <text evidence="6">Belongs to the methyltransferase superfamily. RsmI family.</text>
</comment>
<keyword evidence="5 6" id="KW-0949">S-adenosyl-L-methionine</keyword>
<dbReference type="NCBIfam" id="TIGR00096">
    <property type="entry name" value="16S rRNA (cytidine(1402)-2'-O)-methyltransferase"/>
    <property type="match status" value="1"/>
</dbReference>
<dbReference type="InterPro" id="IPR014776">
    <property type="entry name" value="4pyrrole_Mease_sub2"/>
</dbReference>
<dbReference type="SUPFAM" id="SSF53790">
    <property type="entry name" value="Tetrapyrrole methylase"/>
    <property type="match status" value="1"/>
</dbReference>
<dbReference type="InterPro" id="IPR035996">
    <property type="entry name" value="4pyrrol_Methylase_sf"/>
</dbReference>
<gene>
    <name evidence="6" type="primary">rsmI</name>
    <name evidence="8" type="ORF">A3C59_04040</name>
</gene>
<evidence type="ECO:0000313" key="9">
    <source>
        <dbReference type="Proteomes" id="UP000176902"/>
    </source>
</evidence>
<proteinExistence type="inferred from homology"/>
<dbReference type="InterPro" id="IPR014777">
    <property type="entry name" value="4pyrrole_Mease_sub1"/>
</dbReference>
<dbReference type="AlphaFoldDB" id="A0A1F5JRA4"/>
<comment type="subcellular location">
    <subcellularLocation>
        <location evidence="6">Cytoplasm</location>
    </subcellularLocation>
</comment>